<keyword evidence="2" id="KW-0472">Membrane</keyword>
<protein>
    <submittedName>
        <fullName evidence="3">Uncharacterized protein</fullName>
    </submittedName>
</protein>
<keyword evidence="4" id="KW-1185">Reference proteome</keyword>
<gene>
    <name evidence="3" type="ORF">RO3G_00562</name>
</gene>
<evidence type="ECO:0000256" key="2">
    <source>
        <dbReference type="SAM" id="Phobius"/>
    </source>
</evidence>
<organism evidence="3 4">
    <name type="scientific">Rhizopus delemar (strain RA 99-880 / ATCC MYA-4621 / FGSC 9543 / NRRL 43880)</name>
    <name type="common">Mucormycosis agent</name>
    <name type="synonym">Rhizopus arrhizus var. delemar</name>
    <dbReference type="NCBI Taxonomy" id="246409"/>
    <lineage>
        <taxon>Eukaryota</taxon>
        <taxon>Fungi</taxon>
        <taxon>Fungi incertae sedis</taxon>
        <taxon>Mucoromycota</taxon>
        <taxon>Mucoromycotina</taxon>
        <taxon>Mucoromycetes</taxon>
        <taxon>Mucorales</taxon>
        <taxon>Mucorineae</taxon>
        <taxon>Rhizopodaceae</taxon>
        <taxon>Rhizopus</taxon>
    </lineage>
</organism>
<keyword evidence="2" id="KW-1133">Transmembrane helix</keyword>
<reference evidence="3 4" key="1">
    <citation type="journal article" date="2009" name="PLoS Genet.">
        <title>Genomic analysis of the basal lineage fungus Rhizopus oryzae reveals a whole-genome duplication.</title>
        <authorList>
            <person name="Ma L.-J."/>
            <person name="Ibrahim A.S."/>
            <person name="Skory C."/>
            <person name="Grabherr M.G."/>
            <person name="Burger G."/>
            <person name="Butler M."/>
            <person name="Elias M."/>
            <person name="Idnurm A."/>
            <person name="Lang B.F."/>
            <person name="Sone T."/>
            <person name="Abe A."/>
            <person name="Calvo S.E."/>
            <person name="Corrochano L.M."/>
            <person name="Engels R."/>
            <person name="Fu J."/>
            <person name="Hansberg W."/>
            <person name="Kim J.-M."/>
            <person name="Kodira C.D."/>
            <person name="Koehrsen M.J."/>
            <person name="Liu B."/>
            <person name="Miranda-Saavedra D."/>
            <person name="O'Leary S."/>
            <person name="Ortiz-Castellanos L."/>
            <person name="Poulter R."/>
            <person name="Rodriguez-Romero J."/>
            <person name="Ruiz-Herrera J."/>
            <person name="Shen Y.-Q."/>
            <person name="Zeng Q."/>
            <person name="Galagan J."/>
            <person name="Birren B.W."/>
            <person name="Cuomo C.A."/>
            <person name="Wickes B.L."/>
        </authorList>
    </citation>
    <scope>NUCLEOTIDE SEQUENCE [LARGE SCALE GENOMIC DNA]</scope>
    <source>
        <strain evidence="4">RA 99-880 / ATCC MYA-4621 / FGSC 9543 / NRRL 43880</strain>
    </source>
</reference>
<feature type="compositionally biased region" description="Acidic residues" evidence="1">
    <location>
        <begin position="1"/>
        <end position="12"/>
    </location>
</feature>
<evidence type="ECO:0000256" key="1">
    <source>
        <dbReference type="SAM" id="MobiDB-lite"/>
    </source>
</evidence>
<dbReference type="Proteomes" id="UP000009138">
    <property type="component" value="Unassembled WGS sequence"/>
</dbReference>
<feature type="transmembrane region" description="Helical" evidence="2">
    <location>
        <begin position="61"/>
        <end position="81"/>
    </location>
</feature>
<dbReference type="InParanoid" id="I1BI28"/>
<dbReference type="VEuPathDB" id="FungiDB:RO3G_00562"/>
<sequence length="102" mass="12341">MHAIGETDETNEDEKPQEKGEKLGTNLRRLRRLRNRRKLSNYKMAYQAPILVFFYEGNELFVVNALFHLLFYVFWTTYTILPKTTEFSAWLRNCLHIVELWR</sequence>
<keyword evidence="2" id="KW-0812">Transmembrane</keyword>
<dbReference type="EMBL" id="CH476732">
    <property type="protein sequence ID" value="EIE75858.1"/>
    <property type="molecule type" value="Genomic_DNA"/>
</dbReference>
<dbReference type="RefSeq" id="XP_067511254.1">
    <property type="nucleotide sequence ID" value="XM_067655153.1"/>
</dbReference>
<accession>I1BI28</accession>
<proteinExistence type="predicted"/>
<feature type="region of interest" description="Disordered" evidence="1">
    <location>
        <begin position="1"/>
        <end position="22"/>
    </location>
</feature>
<feature type="compositionally biased region" description="Basic and acidic residues" evidence="1">
    <location>
        <begin position="13"/>
        <end position="22"/>
    </location>
</feature>
<evidence type="ECO:0000313" key="3">
    <source>
        <dbReference type="EMBL" id="EIE75858.1"/>
    </source>
</evidence>
<evidence type="ECO:0000313" key="4">
    <source>
        <dbReference type="Proteomes" id="UP000009138"/>
    </source>
</evidence>
<dbReference type="AlphaFoldDB" id="I1BI28"/>
<dbReference type="GeneID" id="93607534"/>
<name>I1BI28_RHIO9</name>